<proteinExistence type="predicted"/>
<reference evidence="1 2" key="1">
    <citation type="submission" date="2022-07" db="EMBL/GenBank/DDBJ databases">
        <title>Mucilaginibacter sp. JC4.</title>
        <authorList>
            <person name="Le V."/>
            <person name="Ko S.-R."/>
            <person name="Ahn C.-Y."/>
            <person name="Oh H.-M."/>
        </authorList>
    </citation>
    <scope>NUCLEOTIDE SEQUENCE [LARGE SCALE GENOMIC DNA]</scope>
    <source>
        <strain evidence="1 2">JC4</strain>
    </source>
</reference>
<comment type="caution">
    <text evidence="1">The sequence shown here is derived from an EMBL/GenBank/DDBJ whole genome shotgun (WGS) entry which is preliminary data.</text>
</comment>
<gene>
    <name evidence="1" type="ORF">NPE20_06940</name>
</gene>
<evidence type="ECO:0000313" key="2">
    <source>
        <dbReference type="Proteomes" id="UP001204376"/>
    </source>
</evidence>
<dbReference type="EMBL" id="JANHOH010000001">
    <property type="protein sequence ID" value="MCQ6957684.1"/>
    <property type="molecule type" value="Genomic_DNA"/>
</dbReference>
<protein>
    <submittedName>
        <fullName evidence="1">Uncharacterized protein</fullName>
    </submittedName>
</protein>
<keyword evidence="2" id="KW-1185">Reference proteome</keyword>
<dbReference type="RefSeq" id="WP_256537881.1">
    <property type="nucleotide sequence ID" value="NZ_JANHOH010000001.1"/>
</dbReference>
<name>A0ABT1SZA8_9SPHI</name>
<sequence length="176" mass="20030">MIIATSSLELTRTDGTKLYVDIEPVTYQEEGKLVFTGVYQLQATRHDDPAGEYTEDNPGDTTEIGTFAHKQDNKFEWVYLGDFLDEEEQSQVADHLQRLEDKDAHTAGFYVQAFYHGGMNSFEVKAQEGIYAVAYDGKVIAELEHNHKWEQVSGDPLEEDVFVSVKQAIEAKFEKR</sequence>
<accession>A0ABT1SZA8</accession>
<dbReference type="Proteomes" id="UP001204376">
    <property type="component" value="Unassembled WGS sequence"/>
</dbReference>
<evidence type="ECO:0000313" key="1">
    <source>
        <dbReference type="EMBL" id="MCQ6957684.1"/>
    </source>
</evidence>
<organism evidence="1 2">
    <name type="scientific">Mucilaginibacter aquariorum</name>
    <dbReference type="NCBI Taxonomy" id="2967225"/>
    <lineage>
        <taxon>Bacteria</taxon>
        <taxon>Pseudomonadati</taxon>
        <taxon>Bacteroidota</taxon>
        <taxon>Sphingobacteriia</taxon>
        <taxon>Sphingobacteriales</taxon>
        <taxon>Sphingobacteriaceae</taxon>
        <taxon>Mucilaginibacter</taxon>
    </lineage>
</organism>